<name>A0ABR4ESW2_9PEZI</name>
<evidence type="ECO:0000313" key="3">
    <source>
        <dbReference type="Proteomes" id="UP001600888"/>
    </source>
</evidence>
<gene>
    <name evidence="2" type="ORF">FJTKL_08290</name>
</gene>
<dbReference type="Proteomes" id="UP001600888">
    <property type="component" value="Unassembled WGS sequence"/>
</dbReference>
<dbReference type="EMBL" id="JBAWTH010000031">
    <property type="protein sequence ID" value="KAL2285371.1"/>
    <property type="molecule type" value="Genomic_DNA"/>
</dbReference>
<sequence length="254" mass="27466">MQAGCHGWTRPAARESTRGPRGVQPAATGRPDHWIPYRQQGQEEESQGKTGTRGCVAMAGGNKCLMRPSDEPDGQPSAQQGFDDHGPTSAAGTPSSTVDTADTEPSVNERRVLFERAQKWNDKFEDMCILGRRMQDELEALMPAAYDRVDEAAAELAEHIDQCGRAGNDLAHAGLASERSSACADLHGRMRDLVELRDHIELVAMAASVFPIGTPRRPSPDVTTRGGLVRLFEGYGVRLPAILKDAHVLEQAGA</sequence>
<organism evidence="2 3">
    <name type="scientific">Diaporthe vaccinii</name>
    <dbReference type="NCBI Taxonomy" id="105482"/>
    <lineage>
        <taxon>Eukaryota</taxon>
        <taxon>Fungi</taxon>
        <taxon>Dikarya</taxon>
        <taxon>Ascomycota</taxon>
        <taxon>Pezizomycotina</taxon>
        <taxon>Sordariomycetes</taxon>
        <taxon>Sordariomycetidae</taxon>
        <taxon>Diaporthales</taxon>
        <taxon>Diaporthaceae</taxon>
        <taxon>Diaporthe</taxon>
        <taxon>Diaporthe eres species complex</taxon>
    </lineage>
</organism>
<keyword evidence="3" id="KW-1185">Reference proteome</keyword>
<feature type="compositionally biased region" description="Polar residues" evidence="1">
    <location>
        <begin position="90"/>
        <end position="106"/>
    </location>
</feature>
<comment type="caution">
    <text evidence="2">The sequence shown here is derived from an EMBL/GenBank/DDBJ whole genome shotgun (WGS) entry which is preliminary data.</text>
</comment>
<proteinExistence type="predicted"/>
<accession>A0ABR4ESW2</accession>
<feature type="region of interest" description="Disordered" evidence="1">
    <location>
        <begin position="1"/>
        <end position="108"/>
    </location>
</feature>
<reference evidence="2 3" key="1">
    <citation type="submission" date="2024-03" db="EMBL/GenBank/DDBJ databases">
        <title>A high-quality draft genome sequence of Diaporthe vaccinii, a causative agent of upright dieback and viscid rot disease in cranberry plants.</title>
        <authorList>
            <person name="Sarrasin M."/>
            <person name="Lang B.F."/>
            <person name="Burger G."/>
        </authorList>
    </citation>
    <scope>NUCLEOTIDE SEQUENCE [LARGE SCALE GENOMIC DNA]</scope>
    <source>
        <strain evidence="2 3">IS7</strain>
    </source>
</reference>
<protein>
    <submittedName>
        <fullName evidence="2">Uncharacterized protein</fullName>
    </submittedName>
</protein>
<evidence type="ECO:0000256" key="1">
    <source>
        <dbReference type="SAM" id="MobiDB-lite"/>
    </source>
</evidence>
<evidence type="ECO:0000313" key="2">
    <source>
        <dbReference type="EMBL" id="KAL2285371.1"/>
    </source>
</evidence>